<dbReference type="Proteomes" id="UP001164539">
    <property type="component" value="Chromosome 7"/>
</dbReference>
<evidence type="ECO:0000313" key="2">
    <source>
        <dbReference type="Proteomes" id="UP001164539"/>
    </source>
</evidence>
<name>A0ACC1XUE6_MELAZ</name>
<evidence type="ECO:0000313" key="1">
    <source>
        <dbReference type="EMBL" id="KAJ4715061.1"/>
    </source>
</evidence>
<accession>A0ACC1XUE6</accession>
<sequence>MGSTGATKPHAVCVPFPAQGHVTPMMQLAKLLHSRGFHVTFVNTEFNHKRFLRNKGQESLKGLPDFRFETIPDGLPPSDRDATQDIPALFASIRRTCLAPFLELLANLNSSADVPPVTCVVSDGVMGFGVEAARKLGITDVQLWPGAACSLMGCLQYEELVRRGIVPFRDEKFLTNGTLDTSVDWIPGMSNMRLKDFPTFMRVTDVNDIVFDYIRVESQNCLKSSAIIINTFDEFESEVLEVIASKFPNIYTIGPLPLLCRHLPKNELTSFRPSLWKEDSECLRWLDKKEPNSIVYVNYGSITVMTDQHLKEFAWGLANSKHSFLWIVRPDVVMGDSAILPEEFFEEIKDRGMLGNWCPQDKVLSHPSVGVFVTHCGWNSTLESVCSGVPVICWPFFADQQTNCRYSCTTWGIGMEVNTDVKREDIAKFVREMMEGDKGKQIRQKAQEWKTKAVVTTEIGGGSYNNFDRCIKEVLHYDH</sequence>
<protein>
    <submittedName>
        <fullName evidence="1">Glycosyltransferase</fullName>
    </submittedName>
</protein>
<reference evidence="1 2" key="1">
    <citation type="journal article" date="2023" name="Science">
        <title>Complex scaffold remodeling in plant triterpene biosynthesis.</title>
        <authorList>
            <person name="De La Pena R."/>
            <person name="Hodgson H."/>
            <person name="Liu J.C."/>
            <person name="Stephenson M.J."/>
            <person name="Martin A.C."/>
            <person name="Owen C."/>
            <person name="Harkess A."/>
            <person name="Leebens-Mack J."/>
            <person name="Jimenez L.E."/>
            <person name="Osbourn A."/>
            <person name="Sattely E.S."/>
        </authorList>
    </citation>
    <scope>NUCLEOTIDE SEQUENCE [LARGE SCALE GENOMIC DNA]</scope>
    <source>
        <strain evidence="2">cv. JPN11</strain>
        <tissue evidence="1">Leaf</tissue>
    </source>
</reference>
<comment type="caution">
    <text evidence="1">The sequence shown here is derived from an EMBL/GenBank/DDBJ whole genome shotgun (WGS) entry which is preliminary data.</text>
</comment>
<proteinExistence type="predicted"/>
<organism evidence="1 2">
    <name type="scientific">Melia azedarach</name>
    <name type="common">Chinaberry tree</name>
    <dbReference type="NCBI Taxonomy" id="155640"/>
    <lineage>
        <taxon>Eukaryota</taxon>
        <taxon>Viridiplantae</taxon>
        <taxon>Streptophyta</taxon>
        <taxon>Embryophyta</taxon>
        <taxon>Tracheophyta</taxon>
        <taxon>Spermatophyta</taxon>
        <taxon>Magnoliopsida</taxon>
        <taxon>eudicotyledons</taxon>
        <taxon>Gunneridae</taxon>
        <taxon>Pentapetalae</taxon>
        <taxon>rosids</taxon>
        <taxon>malvids</taxon>
        <taxon>Sapindales</taxon>
        <taxon>Meliaceae</taxon>
        <taxon>Melia</taxon>
    </lineage>
</organism>
<gene>
    <name evidence="1" type="ORF">OWV82_013457</name>
</gene>
<dbReference type="EMBL" id="CM051400">
    <property type="protein sequence ID" value="KAJ4715061.1"/>
    <property type="molecule type" value="Genomic_DNA"/>
</dbReference>
<keyword evidence="2" id="KW-1185">Reference proteome</keyword>